<dbReference type="InterPro" id="IPR000760">
    <property type="entry name" value="Inositol_monophosphatase-like"/>
</dbReference>
<comment type="subcellular location">
    <subcellularLocation>
        <location evidence="3">Cytoplasm</location>
    </subcellularLocation>
</comment>
<dbReference type="AlphaFoldDB" id="G5Q670"/>
<keyword evidence="5" id="KW-0963">Cytoplasm</keyword>
<name>G5Q670_SALMO</name>
<dbReference type="GO" id="GO:0007165">
    <property type="term" value="P:signal transduction"/>
    <property type="evidence" value="ECO:0007669"/>
    <property type="project" value="TreeGrafter"/>
</dbReference>
<keyword evidence="14" id="KW-0143">Chaperone</keyword>
<evidence type="ECO:0000313" key="18">
    <source>
        <dbReference type="EMBL" id="EHC76415.1"/>
    </source>
</evidence>
<evidence type="ECO:0000256" key="6">
    <source>
        <dbReference type="ARBA" id="ARBA00022517"/>
    </source>
</evidence>
<dbReference type="PANTHER" id="PTHR20854:SF4">
    <property type="entry name" value="INOSITOL-1-MONOPHOSPHATASE-RELATED"/>
    <property type="match status" value="1"/>
</dbReference>
<evidence type="ECO:0000256" key="4">
    <source>
        <dbReference type="ARBA" id="ARBA00009759"/>
    </source>
</evidence>
<evidence type="ECO:0000256" key="15">
    <source>
        <dbReference type="ARBA" id="ARBA00063608"/>
    </source>
</evidence>
<comment type="subunit">
    <text evidence="15">Homodimer. The rRNA transcription and antitermination complex (rrnTAC) consists of RNA polymerase (RNAP), NusA, NusB, NusE (rpsJ), NusG, SubB, ribosomal protein S4, DNA and precursor rRNA; S4 is more flexible than other subunits.</text>
</comment>
<keyword evidence="11" id="KW-0694">RNA-binding</keyword>
<proteinExistence type="inferred from homology"/>
<evidence type="ECO:0000256" key="5">
    <source>
        <dbReference type="ARBA" id="ARBA00022490"/>
    </source>
</evidence>
<keyword evidence="12" id="KW-0805">Transcription regulation</keyword>
<dbReference type="PROSITE" id="PS00630">
    <property type="entry name" value="IMP_2"/>
    <property type="match status" value="1"/>
</dbReference>
<keyword evidence="13" id="KW-0804">Transcription</keyword>
<dbReference type="GO" id="GO:0005737">
    <property type="term" value="C:cytoplasm"/>
    <property type="evidence" value="ECO:0007669"/>
    <property type="project" value="UniProtKB-SubCell"/>
</dbReference>
<gene>
    <name evidence="18" type="ORF">LTSEMON_3726</name>
</gene>
<evidence type="ECO:0000256" key="11">
    <source>
        <dbReference type="ARBA" id="ARBA00022884"/>
    </source>
</evidence>
<dbReference type="Pfam" id="PF00459">
    <property type="entry name" value="Inositol_P"/>
    <property type="match status" value="1"/>
</dbReference>
<feature type="binding site" evidence="16">
    <location>
        <position position="226"/>
    </location>
    <ligand>
        <name>Mg(2+)</name>
        <dbReference type="ChEBI" id="CHEBI:18420"/>
        <label>1</label>
        <note>catalytic</note>
    </ligand>
</feature>
<dbReference type="GO" id="GO:0042254">
    <property type="term" value="P:ribosome biogenesis"/>
    <property type="evidence" value="ECO:0007669"/>
    <property type="project" value="UniProtKB-KW"/>
</dbReference>
<dbReference type="InterPro" id="IPR020550">
    <property type="entry name" value="Inositol_monophosphatase_CS"/>
</dbReference>
<evidence type="ECO:0000256" key="16">
    <source>
        <dbReference type="PIRSR" id="PIRSR600760-2"/>
    </source>
</evidence>
<comment type="caution">
    <text evidence="18">The sequence shown here is derived from an EMBL/GenBank/DDBJ whole genome shotgun (WGS) entry which is preliminary data.</text>
</comment>
<reference evidence="18 19" key="1">
    <citation type="journal article" date="2011" name="BMC Genomics">
        <title>Genome sequencing reveals diversification of virulence factor content and possible host adaptation in distinct subpopulations of Salmonella enterica.</title>
        <authorList>
            <person name="den Bakker H.C."/>
            <person name="Moreno Switt A.I."/>
            <person name="Govoni G."/>
            <person name="Cummings C.A."/>
            <person name="Ranieri M.L."/>
            <person name="Degoricija L."/>
            <person name="Hoelzer K."/>
            <person name="Rodriguez-Rivera L.D."/>
            <person name="Brown S."/>
            <person name="Bolchacova E."/>
            <person name="Furtado M.R."/>
            <person name="Wiedmann M."/>
        </authorList>
    </citation>
    <scope>NUCLEOTIDE SEQUENCE [LARGE SCALE GENOMIC DNA]</scope>
    <source>
        <strain evidence="18 19">S5-403</strain>
    </source>
</reference>
<dbReference type="EMBL" id="AFCS01000870">
    <property type="protein sequence ID" value="EHC76415.1"/>
    <property type="molecule type" value="Genomic_DNA"/>
</dbReference>
<dbReference type="PRINTS" id="PR01959">
    <property type="entry name" value="SBIMPHPHTASE"/>
</dbReference>
<dbReference type="PRINTS" id="PR00377">
    <property type="entry name" value="IMPHPHTASES"/>
</dbReference>
<evidence type="ECO:0000256" key="14">
    <source>
        <dbReference type="ARBA" id="ARBA00023186"/>
    </source>
</evidence>
<dbReference type="GO" id="GO:0046872">
    <property type="term" value="F:metal ion binding"/>
    <property type="evidence" value="ECO:0007669"/>
    <property type="project" value="UniProtKB-KW"/>
</dbReference>
<dbReference type="FunFam" id="3.30.540.10:FF:000003">
    <property type="entry name" value="Inositol-1-monophosphatase"/>
    <property type="match status" value="1"/>
</dbReference>
<keyword evidence="7 16" id="KW-0479">Metal-binding</keyword>
<evidence type="ECO:0000256" key="10">
    <source>
        <dbReference type="ARBA" id="ARBA00022842"/>
    </source>
</evidence>
<dbReference type="PATRIC" id="fig|913242.3.peg.3207"/>
<organism evidence="18 19">
    <name type="scientific">Salmonella enterica subsp. enterica serovar Montevideo str. S5-403</name>
    <dbReference type="NCBI Taxonomy" id="913242"/>
    <lineage>
        <taxon>Bacteria</taxon>
        <taxon>Pseudomonadati</taxon>
        <taxon>Pseudomonadota</taxon>
        <taxon>Gammaproteobacteria</taxon>
        <taxon>Enterobacterales</taxon>
        <taxon>Enterobacteriaceae</taxon>
        <taxon>Salmonella</taxon>
    </lineage>
</organism>
<dbReference type="GO" id="GO:0003723">
    <property type="term" value="F:RNA binding"/>
    <property type="evidence" value="ECO:0007669"/>
    <property type="project" value="UniProtKB-KW"/>
</dbReference>
<evidence type="ECO:0000256" key="2">
    <source>
        <dbReference type="ARBA" id="ARBA00001946"/>
    </source>
</evidence>
<dbReference type="FunFam" id="3.40.190.80:FF:000004">
    <property type="entry name" value="Inositol-1-monophosphatase"/>
    <property type="match status" value="1"/>
</dbReference>
<evidence type="ECO:0000256" key="12">
    <source>
        <dbReference type="ARBA" id="ARBA00023015"/>
    </source>
</evidence>
<comment type="catalytic activity">
    <reaction evidence="1 17">
        <text>a myo-inositol phosphate + H2O = myo-inositol + phosphate</text>
        <dbReference type="Rhea" id="RHEA:24056"/>
        <dbReference type="ChEBI" id="CHEBI:15377"/>
        <dbReference type="ChEBI" id="CHEBI:17268"/>
        <dbReference type="ChEBI" id="CHEBI:43474"/>
        <dbReference type="ChEBI" id="CHEBI:84139"/>
        <dbReference type="EC" id="3.1.3.25"/>
    </reaction>
</comment>
<evidence type="ECO:0000256" key="9">
    <source>
        <dbReference type="ARBA" id="ARBA00022814"/>
    </source>
</evidence>
<dbReference type="GO" id="GO:0006020">
    <property type="term" value="P:inositol metabolic process"/>
    <property type="evidence" value="ECO:0007669"/>
    <property type="project" value="TreeGrafter"/>
</dbReference>
<comment type="cofactor">
    <cofactor evidence="2 16 17">
        <name>Mg(2+)</name>
        <dbReference type="ChEBI" id="CHEBI:18420"/>
    </cofactor>
</comment>
<dbReference type="PROSITE" id="PS00629">
    <property type="entry name" value="IMP_1"/>
    <property type="match status" value="1"/>
</dbReference>
<dbReference type="InterPro" id="IPR020583">
    <property type="entry name" value="Inositol_monoP_metal-BS"/>
</dbReference>
<keyword evidence="6" id="KW-0690">Ribosome biogenesis</keyword>
<comment type="similarity">
    <text evidence="4 17">Belongs to the inositol monophosphatase superfamily.</text>
</comment>
<dbReference type="GO" id="GO:0046854">
    <property type="term" value="P:phosphatidylinositol phosphate biosynthetic process"/>
    <property type="evidence" value="ECO:0007669"/>
    <property type="project" value="InterPro"/>
</dbReference>
<evidence type="ECO:0000256" key="17">
    <source>
        <dbReference type="RuleBase" id="RU364068"/>
    </source>
</evidence>
<feature type="binding site" evidence="16">
    <location>
        <position position="98"/>
    </location>
    <ligand>
        <name>Mg(2+)</name>
        <dbReference type="ChEBI" id="CHEBI:18420"/>
        <label>1</label>
        <note>catalytic</note>
    </ligand>
</feature>
<protein>
    <recommendedName>
        <fullName evidence="17">Inositol-1-monophosphatase</fullName>
        <ecNumber evidence="17">3.1.3.25</ecNumber>
    </recommendedName>
</protein>
<feature type="binding site" evidence="16">
    <location>
        <position position="81"/>
    </location>
    <ligand>
        <name>Mg(2+)</name>
        <dbReference type="ChEBI" id="CHEBI:18420"/>
        <label>1</label>
        <note>catalytic</note>
    </ligand>
</feature>
<accession>G5Q670</accession>
<evidence type="ECO:0000256" key="1">
    <source>
        <dbReference type="ARBA" id="ARBA00001033"/>
    </source>
</evidence>
<sequence>MHPMLTIAVRAARASRVPPITRARAARKAGNVIAKNYETPDAVEASQKGSNDFVTNVDKAAEAVIIDTIRKSYPQHTIITEESGEHVGTDQDVQWVIDPLDGTTNFIKRLPHFSVSIAVRIKGRTEVAVVYDPMRNELFTATRGQGAQLNGYRLRGSTARDLDGTILATGFPFKAKQYATTYINIIGKLFTECADFRRTGSAALDLAYVAAGRVDGFFEIGLRPWDFAAGELLVREAGGIVSDFTGGHNYMMTGNIVAGNPRVVKAMLANMRDELSDALKR</sequence>
<dbReference type="NCBIfam" id="NF008027">
    <property type="entry name" value="PRK10757.1"/>
    <property type="match status" value="1"/>
</dbReference>
<dbReference type="InterPro" id="IPR033942">
    <property type="entry name" value="IMPase"/>
</dbReference>
<keyword evidence="8 17" id="KW-0378">Hydrolase</keyword>
<dbReference type="Gene3D" id="3.40.190.80">
    <property type="match status" value="1"/>
</dbReference>
<feature type="binding site" evidence="16">
    <location>
        <position position="101"/>
    </location>
    <ligand>
        <name>Mg(2+)</name>
        <dbReference type="ChEBI" id="CHEBI:18420"/>
        <label>1</label>
        <note>catalytic</note>
    </ligand>
</feature>
<feature type="binding site" evidence="16">
    <location>
        <position position="100"/>
    </location>
    <ligand>
        <name>Mg(2+)</name>
        <dbReference type="ChEBI" id="CHEBI:18420"/>
        <label>1</label>
        <note>catalytic</note>
    </ligand>
</feature>
<dbReference type="Gene3D" id="3.30.540.10">
    <property type="entry name" value="Fructose-1,6-Bisphosphatase, subunit A, domain 1"/>
    <property type="match status" value="1"/>
</dbReference>
<dbReference type="PANTHER" id="PTHR20854">
    <property type="entry name" value="INOSITOL MONOPHOSPHATASE"/>
    <property type="match status" value="1"/>
</dbReference>
<evidence type="ECO:0000256" key="13">
    <source>
        <dbReference type="ARBA" id="ARBA00023163"/>
    </source>
</evidence>
<dbReference type="GO" id="GO:0031564">
    <property type="term" value="P:transcription antitermination"/>
    <property type="evidence" value="ECO:0007669"/>
    <property type="project" value="UniProtKB-KW"/>
</dbReference>
<evidence type="ECO:0000256" key="8">
    <source>
        <dbReference type="ARBA" id="ARBA00022801"/>
    </source>
</evidence>
<dbReference type="CDD" id="cd01639">
    <property type="entry name" value="IMPase"/>
    <property type="match status" value="1"/>
</dbReference>
<dbReference type="Proteomes" id="UP000003221">
    <property type="component" value="Unassembled WGS sequence"/>
</dbReference>
<dbReference type="EC" id="3.1.3.25" evidence="17"/>
<keyword evidence="9" id="KW-0889">Transcription antitermination</keyword>
<dbReference type="SUPFAM" id="SSF56655">
    <property type="entry name" value="Carbohydrate phosphatase"/>
    <property type="match status" value="1"/>
</dbReference>
<evidence type="ECO:0000256" key="7">
    <source>
        <dbReference type="ARBA" id="ARBA00022723"/>
    </source>
</evidence>
<evidence type="ECO:0000256" key="3">
    <source>
        <dbReference type="ARBA" id="ARBA00004496"/>
    </source>
</evidence>
<evidence type="ECO:0000313" key="19">
    <source>
        <dbReference type="Proteomes" id="UP000003221"/>
    </source>
</evidence>
<keyword evidence="10 16" id="KW-0460">Magnesium</keyword>
<dbReference type="GO" id="GO:0008934">
    <property type="term" value="F:inositol monophosphate 1-phosphatase activity"/>
    <property type="evidence" value="ECO:0007669"/>
    <property type="project" value="InterPro"/>
</dbReference>
<dbReference type="InterPro" id="IPR022337">
    <property type="entry name" value="Inositol_monophosphatase_SuhB"/>
</dbReference>